<evidence type="ECO:0000313" key="2">
    <source>
        <dbReference type="Proteomes" id="UP000295341"/>
    </source>
</evidence>
<keyword evidence="2" id="KW-1185">Reference proteome</keyword>
<dbReference type="EMBL" id="SOBT01000008">
    <property type="protein sequence ID" value="TDU31165.1"/>
    <property type="molecule type" value="Genomic_DNA"/>
</dbReference>
<sequence>MSWSKKVVWSEGMFLQPQHFQQQDRYFERALENRAGEITPYPWGFSHFVLDETALALGKVSISAARGVMPDGTPFDFPERDAGPVPLEIPANAKNELLMLAVPVRRPGSVEVDSGDSSEAMFARYGATDTEVADHNSGADGRAPMRVADLKMRLLLARDQTDAWVTIGITRVMERRADNLVVLDRQFIQPNLSISVSPVLSAYLQELEGMLHQRGEALASRLAHPGRGGVAEIADFLFLQTVNRYEPLVAHLRSISPLHPETLYQICVTMAGDLATFRDGRRPAAYPKYLHPHPERCFPQLMAELRASLSVVLETTAIPIELQARKFGVHVAVIPDQELIRSANFILAVNAQVPAEQLRARFPAQTKLGPVEKLRDLVNLQLQGIALKPLPVAPRQIPFHAGFNYFEMDRGGEMWKQLEKSGGLAMHIAGEFPGLEMECWAIRS</sequence>
<proteinExistence type="predicted"/>
<comment type="caution">
    <text evidence="1">The sequence shown here is derived from an EMBL/GenBank/DDBJ whole genome shotgun (WGS) entry which is preliminary data.</text>
</comment>
<dbReference type="Pfam" id="PF05936">
    <property type="entry name" value="T6SS_VasE"/>
    <property type="match status" value="1"/>
</dbReference>
<dbReference type="OrthoDB" id="9775333at2"/>
<dbReference type="AlphaFoldDB" id="A0A4R7PAS5"/>
<dbReference type="RefSeq" id="WP_133879774.1">
    <property type="nucleotide sequence ID" value="NZ_MWIN01000022.1"/>
</dbReference>
<protein>
    <submittedName>
        <fullName evidence="1">Type VI secretion system protein ImpJ</fullName>
    </submittedName>
</protein>
<accession>A0A4R7PAS5</accession>
<name>A0A4R7PAS5_9GAMM</name>
<evidence type="ECO:0000313" key="1">
    <source>
        <dbReference type="EMBL" id="TDU31165.1"/>
    </source>
</evidence>
<dbReference type="InterPro" id="IPR010263">
    <property type="entry name" value="T6SS_TssK"/>
</dbReference>
<dbReference type="NCBIfam" id="TIGR03353">
    <property type="entry name" value="VI_chp_4"/>
    <property type="match status" value="1"/>
</dbReference>
<dbReference type="Proteomes" id="UP000295341">
    <property type="component" value="Unassembled WGS sequence"/>
</dbReference>
<dbReference type="PANTHER" id="PTHR35566">
    <property type="entry name" value="BLR3599 PROTEIN"/>
    <property type="match status" value="1"/>
</dbReference>
<gene>
    <name evidence="1" type="ORF">DFR24_0524</name>
</gene>
<organism evidence="1 2">
    <name type="scientific">Panacagrimonas perspica</name>
    <dbReference type="NCBI Taxonomy" id="381431"/>
    <lineage>
        <taxon>Bacteria</taxon>
        <taxon>Pseudomonadati</taxon>
        <taxon>Pseudomonadota</taxon>
        <taxon>Gammaproteobacteria</taxon>
        <taxon>Nevskiales</taxon>
        <taxon>Nevskiaceae</taxon>
        <taxon>Panacagrimonas</taxon>
    </lineage>
</organism>
<reference evidence="1 2" key="1">
    <citation type="submission" date="2019-03" db="EMBL/GenBank/DDBJ databases">
        <title>Genomic Encyclopedia of Type Strains, Phase IV (KMG-IV): sequencing the most valuable type-strain genomes for metagenomic binning, comparative biology and taxonomic classification.</title>
        <authorList>
            <person name="Goeker M."/>
        </authorList>
    </citation>
    <scope>NUCLEOTIDE SEQUENCE [LARGE SCALE GENOMIC DNA]</scope>
    <source>
        <strain evidence="1 2">DSM 26377</strain>
    </source>
</reference>
<dbReference type="PANTHER" id="PTHR35566:SF1">
    <property type="entry name" value="TYPE VI SECRETION SYSTEM BASEPLATE COMPONENT TSSK1"/>
    <property type="match status" value="1"/>
</dbReference>